<evidence type="ECO:0000256" key="4">
    <source>
        <dbReference type="ARBA" id="ARBA00022801"/>
    </source>
</evidence>
<organism evidence="5 6">
    <name type="scientific">candidate division TA06 bacterium</name>
    <dbReference type="NCBI Taxonomy" id="2250710"/>
    <lineage>
        <taxon>Bacteria</taxon>
        <taxon>Bacteria division TA06</taxon>
    </lineage>
</organism>
<dbReference type="InterPro" id="IPR000671">
    <property type="entry name" value="Peptidase_A31"/>
</dbReference>
<dbReference type="NCBIfam" id="TIGR00072">
    <property type="entry name" value="hydrog_prot"/>
    <property type="match status" value="1"/>
</dbReference>
<evidence type="ECO:0000313" key="5">
    <source>
        <dbReference type="EMBL" id="MBI4725772.1"/>
    </source>
</evidence>
<dbReference type="PANTHER" id="PTHR30302">
    <property type="entry name" value="HYDROGENASE 1 MATURATION PROTEASE"/>
    <property type="match status" value="1"/>
</dbReference>
<reference evidence="5" key="1">
    <citation type="submission" date="2020-07" db="EMBL/GenBank/DDBJ databases">
        <title>Huge and variable diversity of episymbiotic CPR bacteria and DPANN archaea in groundwater ecosystems.</title>
        <authorList>
            <person name="He C.Y."/>
            <person name="Keren R."/>
            <person name="Whittaker M."/>
            <person name="Farag I.F."/>
            <person name="Doudna J."/>
            <person name="Cate J.H.D."/>
            <person name="Banfield J.F."/>
        </authorList>
    </citation>
    <scope>NUCLEOTIDE SEQUENCE</scope>
    <source>
        <strain evidence="5">NC_groundwater_1520_Pr4_B-0.1um_53_5</strain>
    </source>
</reference>
<dbReference type="Proteomes" id="UP000736328">
    <property type="component" value="Unassembled WGS sequence"/>
</dbReference>
<sequence>MSDLIEYLCSLNERSLIIGVGNPLRGDDGFGPALIAGLNGRVGIRLLDAEEIPEAFLDKAVEMSPDKLLIADAVALGGLPGEAALMPPESLGQKIAISTHNLPLLMFIKFFKEQSPKTEVMLLGVQPKGIEFGKELSPEIKKTIDSLVDILTAK</sequence>
<comment type="caution">
    <text evidence="5">The sequence shown here is derived from an EMBL/GenBank/DDBJ whole genome shotgun (WGS) entry which is preliminary data.</text>
</comment>
<dbReference type="SUPFAM" id="SSF53163">
    <property type="entry name" value="HybD-like"/>
    <property type="match status" value="1"/>
</dbReference>
<dbReference type="PRINTS" id="PR00446">
    <property type="entry name" value="HYDRGNUPTAKE"/>
</dbReference>
<dbReference type="AlphaFoldDB" id="A0A933I9G8"/>
<proteinExistence type="inferred from homology"/>
<dbReference type="Pfam" id="PF01750">
    <property type="entry name" value="HycI"/>
    <property type="match status" value="1"/>
</dbReference>
<evidence type="ECO:0000313" key="6">
    <source>
        <dbReference type="Proteomes" id="UP000736328"/>
    </source>
</evidence>
<accession>A0A933I9G8</accession>
<protein>
    <submittedName>
        <fullName evidence="5">Hydrogenase maturation protease</fullName>
    </submittedName>
</protein>
<evidence type="ECO:0000256" key="3">
    <source>
        <dbReference type="ARBA" id="ARBA00022750"/>
    </source>
</evidence>
<dbReference type="GO" id="GO:0008047">
    <property type="term" value="F:enzyme activator activity"/>
    <property type="evidence" value="ECO:0007669"/>
    <property type="project" value="InterPro"/>
</dbReference>
<dbReference type="PANTHER" id="PTHR30302:SF1">
    <property type="entry name" value="HYDROGENASE 2 MATURATION PROTEASE"/>
    <property type="match status" value="1"/>
</dbReference>
<keyword evidence="4" id="KW-0378">Hydrolase</keyword>
<keyword evidence="2 5" id="KW-0645">Protease</keyword>
<keyword evidence="3" id="KW-0064">Aspartyl protease</keyword>
<comment type="similarity">
    <text evidence="1">Belongs to the peptidase A31 family.</text>
</comment>
<dbReference type="EMBL" id="JACQXR010000008">
    <property type="protein sequence ID" value="MBI4725772.1"/>
    <property type="molecule type" value="Genomic_DNA"/>
</dbReference>
<gene>
    <name evidence="5" type="ORF">HY768_00865</name>
</gene>
<dbReference type="GO" id="GO:0004190">
    <property type="term" value="F:aspartic-type endopeptidase activity"/>
    <property type="evidence" value="ECO:0007669"/>
    <property type="project" value="UniProtKB-KW"/>
</dbReference>
<evidence type="ECO:0000256" key="1">
    <source>
        <dbReference type="ARBA" id="ARBA00006814"/>
    </source>
</evidence>
<dbReference type="InterPro" id="IPR023430">
    <property type="entry name" value="Pept_HybD-like_dom_sf"/>
</dbReference>
<evidence type="ECO:0000256" key="2">
    <source>
        <dbReference type="ARBA" id="ARBA00022670"/>
    </source>
</evidence>
<dbReference type="Gene3D" id="3.40.50.1450">
    <property type="entry name" value="HybD-like"/>
    <property type="match status" value="1"/>
</dbReference>
<dbReference type="GO" id="GO:0016485">
    <property type="term" value="P:protein processing"/>
    <property type="evidence" value="ECO:0007669"/>
    <property type="project" value="TreeGrafter"/>
</dbReference>
<name>A0A933I9G8_UNCT6</name>